<evidence type="ECO:0000256" key="1">
    <source>
        <dbReference type="ARBA" id="ARBA00002523"/>
    </source>
</evidence>
<feature type="compositionally biased region" description="Basic residues" evidence="9">
    <location>
        <begin position="147"/>
        <end position="162"/>
    </location>
</feature>
<dbReference type="GO" id="GO:0098552">
    <property type="term" value="C:side of membrane"/>
    <property type="evidence" value="ECO:0007669"/>
    <property type="project" value="UniProtKB-KW"/>
</dbReference>
<evidence type="ECO:0000256" key="2">
    <source>
        <dbReference type="ARBA" id="ARBA00004609"/>
    </source>
</evidence>
<comment type="subcellular location">
    <subcellularLocation>
        <location evidence="2">Cell membrane</location>
        <topology evidence="2">Lipid-anchor</topology>
        <topology evidence="2">GPI-anchor</topology>
    </subcellularLocation>
</comment>
<dbReference type="InterPro" id="IPR025932">
    <property type="entry name" value="Trypano_VSG_B_N_dom"/>
</dbReference>
<protein>
    <submittedName>
        <fullName evidence="11">Variant surface glycoprotein</fullName>
    </submittedName>
</protein>
<name>A0A1V0FZX4_9TRYP</name>
<dbReference type="EMBL" id="KY404695">
    <property type="protein sequence ID" value="ARB50946.1"/>
    <property type="molecule type" value="Genomic_DNA"/>
</dbReference>
<evidence type="ECO:0000256" key="4">
    <source>
        <dbReference type="ARBA" id="ARBA00022622"/>
    </source>
</evidence>
<reference evidence="11" key="1">
    <citation type="submission" date="2016-12" db="EMBL/GenBank/DDBJ databases">
        <title>Extending the VSGnome of Trypanosoma brucei strain TREU927.</title>
        <authorList>
            <person name="Cross G.A."/>
        </authorList>
    </citation>
    <scope>NUCLEOTIDE SEQUENCE</scope>
    <source>
        <strain evidence="11">Tb927.99.2065</strain>
    </source>
</reference>
<keyword evidence="4" id="KW-0336">GPI-anchor</keyword>
<organism evidence="11">
    <name type="scientific">Trypanosoma brucei</name>
    <dbReference type="NCBI Taxonomy" id="5691"/>
    <lineage>
        <taxon>Eukaryota</taxon>
        <taxon>Discoba</taxon>
        <taxon>Euglenozoa</taxon>
        <taxon>Kinetoplastea</taxon>
        <taxon>Metakinetoplastina</taxon>
        <taxon>Trypanosomatida</taxon>
        <taxon>Trypanosomatidae</taxon>
        <taxon>Trypanosoma</taxon>
    </lineage>
</organism>
<keyword evidence="5" id="KW-0732">Signal</keyword>
<feature type="domain" description="Trypanosome variant surface glycoprotein B-type N-terminal" evidence="10">
    <location>
        <begin position="3"/>
        <end position="74"/>
    </location>
</feature>
<keyword evidence="3" id="KW-1003">Cell membrane</keyword>
<sequence>MKIISSHGYLGELHTTSCGGKNSDGLCVKYTSFTGKDGAAFEDVTWVKTLSTLVTQIKQREKAAAQASFLAEQLIAEKDTAYSLAETAKQAANLVKVTSDGEGTGSKQQSKDCTTHQDNRTVCENTDKCEWEGKTDNKTNVNLKKEKDRKHNKQRHQMHKKGQINSNLNYNPNAPRLLNENGKIMLAKIPVFS</sequence>
<evidence type="ECO:0000256" key="8">
    <source>
        <dbReference type="ARBA" id="ARBA00023288"/>
    </source>
</evidence>
<keyword evidence="7" id="KW-0325">Glycoprotein</keyword>
<evidence type="ECO:0000256" key="5">
    <source>
        <dbReference type="ARBA" id="ARBA00022729"/>
    </source>
</evidence>
<evidence type="ECO:0000256" key="3">
    <source>
        <dbReference type="ARBA" id="ARBA00022475"/>
    </source>
</evidence>
<evidence type="ECO:0000259" key="10">
    <source>
        <dbReference type="Pfam" id="PF13206"/>
    </source>
</evidence>
<accession>A0A1V0FZX4</accession>
<dbReference type="VEuPathDB" id="TriTrypDB:Tb1125.Tb10.v4.0100"/>
<comment type="function">
    <text evidence="1">VSG forms a coat on the surface of the parasite. The trypanosome evades the immune response of the host by expressing a series of antigenically distinct VSGs from an estimated 1000 VSG genes.</text>
</comment>
<dbReference type="AlphaFoldDB" id="A0A1V0FZX4"/>
<dbReference type="Pfam" id="PF13206">
    <property type="entry name" value="VSG_B"/>
    <property type="match status" value="1"/>
</dbReference>
<dbReference type="GO" id="GO:0005886">
    <property type="term" value="C:plasma membrane"/>
    <property type="evidence" value="ECO:0007669"/>
    <property type="project" value="UniProtKB-SubCell"/>
</dbReference>
<evidence type="ECO:0000256" key="6">
    <source>
        <dbReference type="ARBA" id="ARBA00023136"/>
    </source>
</evidence>
<feature type="region of interest" description="Disordered" evidence="9">
    <location>
        <begin position="145"/>
        <end position="171"/>
    </location>
</feature>
<evidence type="ECO:0000256" key="9">
    <source>
        <dbReference type="SAM" id="MobiDB-lite"/>
    </source>
</evidence>
<keyword evidence="6" id="KW-0472">Membrane</keyword>
<evidence type="ECO:0000313" key="11">
    <source>
        <dbReference type="EMBL" id="ARB50946.1"/>
    </source>
</evidence>
<evidence type="ECO:0000256" key="7">
    <source>
        <dbReference type="ARBA" id="ARBA00023180"/>
    </source>
</evidence>
<proteinExistence type="predicted"/>
<keyword evidence="8" id="KW-0449">Lipoprotein</keyword>